<evidence type="ECO:0000313" key="3">
    <source>
        <dbReference type="EMBL" id="AFZ67178.1"/>
    </source>
</evidence>
<dbReference type="STRING" id="937777.Deipe_1645"/>
<proteinExistence type="predicted"/>
<dbReference type="KEGG" id="dpd:Deipe_1645"/>
<dbReference type="PANTHER" id="PTHR46797">
    <property type="entry name" value="HTH-TYPE TRANSCRIPTIONAL REGULATOR"/>
    <property type="match status" value="1"/>
</dbReference>
<feature type="domain" description="HTH cro/C1-type" evidence="2">
    <location>
        <begin position="10"/>
        <end position="64"/>
    </location>
</feature>
<dbReference type="Gene3D" id="1.10.260.40">
    <property type="entry name" value="lambda repressor-like DNA-binding domains"/>
    <property type="match status" value="1"/>
</dbReference>
<evidence type="ECO:0000313" key="4">
    <source>
        <dbReference type="Proteomes" id="UP000010467"/>
    </source>
</evidence>
<dbReference type="SMART" id="SM00530">
    <property type="entry name" value="HTH_XRE"/>
    <property type="match status" value="1"/>
</dbReference>
<dbReference type="PROSITE" id="PS50943">
    <property type="entry name" value="HTH_CROC1"/>
    <property type="match status" value="1"/>
</dbReference>
<organism evidence="3 4">
    <name type="scientific">Deinococcus peraridilitoris (strain DSM 19664 / LMG 22246 / CIP 109416 / KR-200)</name>
    <dbReference type="NCBI Taxonomy" id="937777"/>
    <lineage>
        <taxon>Bacteria</taxon>
        <taxon>Thermotogati</taxon>
        <taxon>Deinococcota</taxon>
        <taxon>Deinococci</taxon>
        <taxon>Deinococcales</taxon>
        <taxon>Deinococcaceae</taxon>
        <taxon>Deinococcus</taxon>
    </lineage>
</organism>
<dbReference type="EMBL" id="CP003382">
    <property type="protein sequence ID" value="AFZ67178.1"/>
    <property type="molecule type" value="Genomic_DNA"/>
</dbReference>
<dbReference type="GO" id="GO:0005829">
    <property type="term" value="C:cytosol"/>
    <property type="evidence" value="ECO:0007669"/>
    <property type="project" value="TreeGrafter"/>
</dbReference>
<keyword evidence="4" id="KW-1185">Reference proteome</keyword>
<dbReference type="InterPro" id="IPR050807">
    <property type="entry name" value="TransReg_Diox_bact_type"/>
</dbReference>
<dbReference type="PANTHER" id="PTHR46797:SF1">
    <property type="entry name" value="METHYLPHOSPHONATE SYNTHASE"/>
    <property type="match status" value="1"/>
</dbReference>
<dbReference type="RefSeq" id="WP_015235486.1">
    <property type="nucleotide sequence ID" value="NC_019793.1"/>
</dbReference>
<dbReference type="AlphaFoldDB" id="K9ZZX4"/>
<dbReference type="GO" id="GO:0003677">
    <property type="term" value="F:DNA binding"/>
    <property type="evidence" value="ECO:0007669"/>
    <property type="project" value="UniProtKB-KW"/>
</dbReference>
<sequence>MLDSTFGQRLRQFRVERNKSMREAAREADISVTYLSKLESDEGNPTLDVLIKLANLYGVTLEDLTAGLTGEHSTVNLDVALARFINEYGEKFPELHDRDWQNMLNGIRLRGRRPEEPDDWLTIFVDLRRALAAKQS</sequence>
<reference evidence="4" key="1">
    <citation type="submission" date="2012-03" db="EMBL/GenBank/DDBJ databases">
        <title>Complete sequence of chromosome of Deinococcus peraridilitoris DSM 19664.</title>
        <authorList>
            <person name="Lucas S."/>
            <person name="Copeland A."/>
            <person name="Lapidus A."/>
            <person name="Glavina del Rio T."/>
            <person name="Dalin E."/>
            <person name="Tice H."/>
            <person name="Bruce D."/>
            <person name="Goodwin L."/>
            <person name="Pitluck S."/>
            <person name="Peters L."/>
            <person name="Mikhailova N."/>
            <person name="Lu M."/>
            <person name="Kyrpides N."/>
            <person name="Mavromatis K."/>
            <person name="Ivanova N."/>
            <person name="Brettin T."/>
            <person name="Detter J.C."/>
            <person name="Han C."/>
            <person name="Larimer F."/>
            <person name="Land M."/>
            <person name="Hauser L."/>
            <person name="Markowitz V."/>
            <person name="Cheng J.-F."/>
            <person name="Hugenholtz P."/>
            <person name="Woyke T."/>
            <person name="Wu D."/>
            <person name="Pukall R."/>
            <person name="Steenblock K."/>
            <person name="Brambilla E."/>
            <person name="Klenk H.-P."/>
            <person name="Eisen J.A."/>
        </authorList>
    </citation>
    <scope>NUCLEOTIDE SEQUENCE [LARGE SCALE GENOMIC DNA]</scope>
    <source>
        <strain evidence="4">DSM 19664 / LMG 22246 / CIP 109416 / KR-200</strain>
    </source>
</reference>
<dbReference type="HOGENOM" id="CLU_2128240_0_0_0"/>
<dbReference type="OrthoDB" id="337567at2"/>
<dbReference type="Proteomes" id="UP000010467">
    <property type="component" value="Chromosome"/>
</dbReference>
<dbReference type="GO" id="GO:0003700">
    <property type="term" value="F:DNA-binding transcription factor activity"/>
    <property type="evidence" value="ECO:0007669"/>
    <property type="project" value="TreeGrafter"/>
</dbReference>
<dbReference type="InterPro" id="IPR010982">
    <property type="entry name" value="Lambda_DNA-bd_dom_sf"/>
</dbReference>
<keyword evidence="1" id="KW-0238">DNA-binding</keyword>
<gene>
    <name evidence="3" type="ordered locus">Deipe_1645</name>
</gene>
<dbReference type="Pfam" id="PF01381">
    <property type="entry name" value="HTH_3"/>
    <property type="match status" value="1"/>
</dbReference>
<dbReference type="eggNOG" id="COG1476">
    <property type="taxonomic scope" value="Bacteria"/>
</dbReference>
<dbReference type="PATRIC" id="fig|937777.3.peg.1644"/>
<evidence type="ECO:0000256" key="1">
    <source>
        <dbReference type="ARBA" id="ARBA00023125"/>
    </source>
</evidence>
<dbReference type="CDD" id="cd00093">
    <property type="entry name" value="HTH_XRE"/>
    <property type="match status" value="1"/>
</dbReference>
<name>K9ZZX4_DEIPD</name>
<evidence type="ECO:0000259" key="2">
    <source>
        <dbReference type="PROSITE" id="PS50943"/>
    </source>
</evidence>
<dbReference type="SUPFAM" id="SSF47413">
    <property type="entry name" value="lambda repressor-like DNA-binding domains"/>
    <property type="match status" value="1"/>
</dbReference>
<dbReference type="InterPro" id="IPR001387">
    <property type="entry name" value="Cro/C1-type_HTH"/>
</dbReference>
<accession>K9ZZX4</accession>
<protein>
    <submittedName>
        <fullName evidence="3">Putative transcriptional regulator</fullName>
    </submittedName>
</protein>